<dbReference type="InterPro" id="IPR036291">
    <property type="entry name" value="NAD(P)-bd_dom_sf"/>
</dbReference>
<feature type="domain" description="UDP-glucose/GDP-mannose dehydrogenase C-terminal" evidence="12">
    <location>
        <begin position="317"/>
        <end position="425"/>
    </location>
</feature>
<dbReference type="PIRSF" id="PIRSF000124">
    <property type="entry name" value="UDPglc_GDPman_dh"/>
    <property type="match status" value="1"/>
</dbReference>
<dbReference type="PANTHER" id="PTHR43750:SF1">
    <property type="entry name" value="GDP-MANNOSE 6-DEHYDROGENASE"/>
    <property type="match status" value="1"/>
</dbReference>
<dbReference type="Gene3D" id="3.40.50.720">
    <property type="entry name" value="NAD(P)-binding Rossmann-like Domain"/>
    <property type="match status" value="2"/>
</dbReference>
<evidence type="ECO:0000256" key="5">
    <source>
        <dbReference type="ARBA" id="ARBA00022841"/>
    </source>
</evidence>
<dbReference type="InterPro" id="IPR017476">
    <property type="entry name" value="UDP-Glc/GDP-Man"/>
</dbReference>
<sequence>MRVSIFGMGYVGAVCTACLANRGHKVIGVDVVESKVDMINAGKSPIVEPGLGELLTAGVESGAIEATTDAMRAVAETDISFVAVPTPSQPNGNLNLEYIRLVCKDIGEAIKAKGTHHTVVIRSTVLPGSVMGVVRPVLEDYTGMRAGIDFGLAVNPEFLRESTAIDDYDHPPMTVVGCLDDVSAAQLTELYSDLDAPMFIKNIETAEMVKYTCNVWHAVKVSFANEIGSIAKASGVDGREVMDIVCTDTKLNISSYYMRPGFAFGGSCLPKDVRALSYRASQLDVKTPLLGSVMVSNENHVRNAYKLIERSGRKKVGLLGLSFKAGTDDLREAPQVELAEMLLGKGYDLKIFDANVSYAKVHGANKEHIEKKIPHISSLLHTDIKEVIDNSDFIVLGNGDKAFSEVLASINGDHEVLDLTGFMNEKSIGNKQGICW</sequence>
<dbReference type="PIRSF" id="PIRSF500135">
    <property type="entry name" value="GDPman_DH"/>
    <property type="match status" value="1"/>
</dbReference>
<protein>
    <recommendedName>
        <fullName evidence="4 8">GDP-mannose 6-dehydrogenase</fullName>
        <ecNumber evidence="3 8">1.1.1.132</ecNumber>
    </recommendedName>
</protein>
<proteinExistence type="inferred from homology"/>
<evidence type="ECO:0000256" key="3">
    <source>
        <dbReference type="ARBA" id="ARBA00012932"/>
    </source>
</evidence>
<dbReference type="GO" id="GO:0047919">
    <property type="term" value="F:GDP-mannose 6-dehydrogenase activity"/>
    <property type="evidence" value="ECO:0007669"/>
    <property type="project" value="UniProtKB-EC"/>
</dbReference>
<feature type="binding site" description="in chain B" evidence="11">
    <location>
        <position position="271"/>
    </location>
    <ligand>
        <name>NAD(+)</name>
        <dbReference type="ChEBI" id="CHEBI:57540"/>
        <note>ligand shared between homodimeric partners</note>
    </ligand>
</feature>
<dbReference type="SUPFAM" id="SSF48179">
    <property type="entry name" value="6-phosphogluconate dehydrogenase C-terminal domain-like"/>
    <property type="match status" value="1"/>
</dbReference>
<reference evidence="13 14" key="1">
    <citation type="journal article" date="2013" name="Antonie Van Leeuwenhoek">
        <title>Echinimonas agarilytica gen. nov., sp. nov., a new gammaproteobacterium isolated from the sea urchin Strongylocentrotus intermedius.</title>
        <authorList>
            <person name="Nedashkovskaya O.I."/>
            <person name="Stenkova A.M."/>
            <person name="Zhukova N.V."/>
            <person name="Van Trappen S."/>
            <person name="Lee J.S."/>
            <person name="Kim S.B."/>
        </authorList>
    </citation>
    <scope>NUCLEOTIDE SEQUENCE [LARGE SCALE GENOMIC DNA]</scope>
    <source>
        <strain evidence="13 14">KMM 6351</strain>
    </source>
</reference>
<dbReference type="InterPro" id="IPR014027">
    <property type="entry name" value="UDP-Glc/GDP-Man_DH_C"/>
</dbReference>
<evidence type="ECO:0000256" key="9">
    <source>
        <dbReference type="PIRSR" id="PIRSR500135-1"/>
    </source>
</evidence>
<evidence type="ECO:0000313" key="14">
    <source>
        <dbReference type="Proteomes" id="UP001165393"/>
    </source>
</evidence>
<feature type="binding site" description="in chain A" evidence="10">
    <location>
        <position position="217"/>
    </location>
    <ligand>
        <name>GDP-alpha-D-mannuronate</name>
        <dbReference type="ChEBI" id="CHEBI:84886"/>
        <note>ligand shared between homodimeric partners</note>
    </ligand>
</feature>
<feature type="binding site" description="in chain A" evidence="10">
    <location>
        <position position="161"/>
    </location>
    <ligand>
        <name>GDP-alpha-D-mannuronate</name>
        <dbReference type="ChEBI" id="CHEBI:84886"/>
        <note>ligand shared between homodimeric partners</note>
    </ligand>
</feature>
<dbReference type="AlphaFoldDB" id="A0AA41W8W5"/>
<feature type="binding site" description="in chain A" evidence="11">
    <location>
        <position position="86"/>
    </location>
    <ligand>
        <name>NAD(+)</name>
        <dbReference type="ChEBI" id="CHEBI:57540"/>
        <note>ligand shared between homodimeric partners</note>
    </ligand>
</feature>
<accession>A0AA41W8W5</accession>
<feature type="binding site" description="in chain A" evidence="10">
    <location>
        <position position="214"/>
    </location>
    <ligand>
        <name>GDP-alpha-D-mannuronate</name>
        <dbReference type="ChEBI" id="CHEBI:84886"/>
        <note>ligand shared between homodimeric partners</note>
    </ligand>
</feature>
<dbReference type="PANTHER" id="PTHR43750">
    <property type="entry name" value="UDP-GLUCOSE 6-DEHYDROGENASE TUAD"/>
    <property type="match status" value="1"/>
</dbReference>
<comment type="pathway">
    <text evidence="1 8">Glycan biosynthesis; alginate biosynthesis.</text>
</comment>
<feature type="active site" description="Nucleophile" evidence="9">
    <location>
        <position position="268"/>
    </location>
</feature>
<dbReference type="InterPro" id="IPR028358">
    <property type="entry name" value="GDPman_DH"/>
</dbReference>
<dbReference type="EMBL" id="JAMQGP010000009">
    <property type="protein sequence ID" value="MCM2681229.1"/>
    <property type="molecule type" value="Genomic_DNA"/>
</dbReference>
<keyword evidence="14" id="KW-1185">Reference proteome</keyword>
<dbReference type="InterPro" id="IPR001732">
    <property type="entry name" value="UDP-Glc/GDP-Man_DH_N"/>
</dbReference>
<dbReference type="GO" id="GO:0042121">
    <property type="term" value="P:alginic acid biosynthetic process"/>
    <property type="evidence" value="ECO:0007669"/>
    <property type="project" value="UniProtKB-KW"/>
</dbReference>
<dbReference type="Pfam" id="PF00984">
    <property type="entry name" value="UDPG_MGDP_dh"/>
    <property type="match status" value="1"/>
</dbReference>
<evidence type="ECO:0000256" key="10">
    <source>
        <dbReference type="PIRSR" id="PIRSR500135-2"/>
    </source>
</evidence>
<feature type="binding site" description="in chain B" evidence="10">
    <location>
        <position position="257"/>
    </location>
    <ligand>
        <name>GDP-alpha-D-mannuronate</name>
        <dbReference type="ChEBI" id="CHEBI:84886"/>
        <note>ligand shared between homodimeric partners</note>
    </ligand>
</feature>
<name>A0AA41W8W5_9GAMM</name>
<evidence type="ECO:0000256" key="2">
    <source>
        <dbReference type="ARBA" id="ARBA00006601"/>
    </source>
</evidence>
<evidence type="ECO:0000256" key="6">
    <source>
        <dbReference type="ARBA" id="ARBA00023002"/>
    </source>
</evidence>
<evidence type="ECO:0000256" key="7">
    <source>
        <dbReference type="ARBA" id="ARBA00023027"/>
    </source>
</evidence>
<dbReference type="Pfam" id="PF03720">
    <property type="entry name" value="UDPG_MGDP_dh_C"/>
    <property type="match status" value="1"/>
</dbReference>
<evidence type="ECO:0000259" key="12">
    <source>
        <dbReference type="SMART" id="SM00984"/>
    </source>
</evidence>
<dbReference type="InterPro" id="IPR014026">
    <property type="entry name" value="UDP-Glc/GDP-Man_DH_dimer"/>
</dbReference>
<feature type="binding site" description="in chain B" evidence="10">
    <location>
        <position position="262"/>
    </location>
    <ligand>
        <name>GDP-alpha-D-mannuronate</name>
        <dbReference type="ChEBI" id="CHEBI:84886"/>
        <note>ligand shared between homodimeric partners</note>
    </ligand>
</feature>
<dbReference type="GO" id="GO:0051287">
    <property type="term" value="F:NAD binding"/>
    <property type="evidence" value="ECO:0007669"/>
    <property type="project" value="InterPro"/>
</dbReference>
<feature type="binding site" description="in chain A" evidence="11">
    <location>
        <position position="124"/>
    </location>
    <ligand>
        <name>NAD(+)</name>
        <dbReference type="ChEBI" id="CHEBI:57540"/>
        <note>ligand shared between homodimeric partners</note>
    </ligand>
</feature>
<feature type="binding site" description="in chain A" evidence="11">
    <location>
        <position position="10"/>
    </location>
    <ligand>
        <name>NAD(+)</name>
        <dbReference type="ChEBI" id="CHEBI:57540"/>
        <note>ligand shared between homodimeric partners</note>
    </ligand>
</feature>
<feature type="binding site" description="in chain B" evidence="10">
    <location>
        <position position="256"/>
    </location>
    <ligand>
        <name>GDP-alpha-D-mannuronate</name>
        <dbReference type="ChEBI" id="CHEBI:84886"/>
        <note>ligand shared between homodimeric partners</note>
    </ligand>
</feature>
<dbReference type="SUPFAM" id="SSF52413">
    <property type="entry name" value="UDP-glucose/GDP-mannose dehydrogenase C-terminal domain"/>
    <property type="match status" value="1"/>
</dbReference>
<keyword evidence="5 8" id="KW-0016">Alginate biosynthesis</keyword>
<feature type="binding site" description="in chain B" evidence="10">
    <location>
        <position position="265"/>
    </location>
    <ligand>
        <name>GDP-alpha-D-mannuronate</name>
        <dbReference type="ChEBI" id="CHEBI:84886"/>
        <note>ligand shared between homodimeric partners</note>
    </ligand>
</feature>
<comment type="catalytic activity">
    <reaction evidence="8">
        <text>GDP-alpha-D-mannose + 2 NAD(+) + H2O = GDP-alpha-D-mannuronate + 2 NADH + 3 H(+)</text>
        <dbReference type="Rhea" id="RHEA:21728"/>
        <dbReference type="ChEBI" id="CHEBI:15377"/>
        <dbReference type="ChEBI" id="CHEBI:15378"/>
        <dbReference type="ChEBI" id="CHEBI:57527"/>
        <dbReference type="ChEBI" id="CHEBI:57540"/>
        <dbReference type="ChEBI" id="CHEBI:57945"/>
        <dbReference type="ChEBI" id="CHEBI:84886"/>
        <dbReference type="EC" id="1.1.1.132"/>
    </reaction>
</comment>
<keyword evidence="6 8" id="KW-0560">Oxidoreductase</keyword>
<feature type="binding site" description="in chain A" evidence="10">
    <location>
        <position position="225"/>
    </location>
    <ligand>
        <name>GDP-alpha-D-mannuronate</name>
        <dbReference type="ChEBI" id="CHEBI:84886"/>
        <note>ligand shared between homodimeric partners</note>
    </ligand>
</feature>
<dbReference type="SMART" id="SM00984">
    <property type="entry name" value="UDPG_MGDP_dh_C"/>
    <property type="match status" value="1"/>
</dbReference>
<keyword evidence="7 8" id="KW-0520">NAD</keyword>
<feature type="binding site" description="in chain B" evidence="10">
    <location>
        <position position="324"/>
    </location>
    <ligand>
        <name>GDP-alpha-D-mannuronate</name>
        <dbReference type="ChEBI" id="CHEBI:84886"/>
        <note>ligand shared between homodimeric partners</note>
    </ligand>
</feature>
<dbReference type="InterPro" id="IPR036220">
    <property type="entry name" value="UDP-Glc/GDP-Man_DH_C_sf"/>
</dbReference>
<dbReference type="Proteomes" id="UP001165393">
    <property type="component" value="Unassembled WGS sequence"/>
</dbReference>
<feature type="binding site" description="in chain A" evidence="10">
    <location>
        <position position="210"/>
    </location>
    <ligand>
        <name>GDP-alpha-D-mannuronate</name>
        <dbReference type="ChEBI" id="CHEBI:84886"/>
        <note>ligand shared between homodimeric partners</note>
    </ligand>
</feature>
<evidence type="ECO:0000256" key="8">
    <source>
        <dbReference type="PIRNR" id="PIRNR000124"/>
    </source>
</evidence>
<organism evidence="13 14">
    <name type="scientific">Echinimonas agarilytica</name>
    <dbReference type="NCBI Taxonomy" id="1215918"/>
    <lineage>
        <taxon>Bacteria</taxon>
        <taxon>Pseudomonadati</taxon>
        <taxon>Pseudomonadota</taxon>
        <taxon>Gammaproteobacteria</taxon>
        <taxon>Alteromonadales</taxon>
        <taxon>Echinimonadaceae</taxon>
        <taxon>Echinimonas</taxon>
    </lineage>
</organism>
<dbReference type="RefSeq" id="WP_251262712.1">
    <property type="nucleotide sequence ID" value="NZ_JAMQGP010000009.1"/>
</dbReference>
<dbReference type="InterPro" id="IPR008927">
    <property type="entry name" value="6-PGluconate_DH-like_C_sf"/>
</dbReference>
<dbReference type="NCBIfam" id="TIGR03026">
    <property type="entry name" value="NDP-sugDHase"/>
    <property type="match status" value="1"/>
</dbReference>
<dbReference type="Pfam" id="PF03721">
    <property type="entry name" value="UDPG_MGDP_dh_N"/>
    <property type="match status" value="1"/>
</dbReference>
<feature type="binding site" description="in chain A" evidence="11">
    <location>
        <position position="30"/>
    </location>
    <ligand>
        <name>NAD(+)</name>
        <dbReference type="ChEBI" id="CHEBI:57540"/>
        <note>ligand shared between homodimeric partners</note>
    </ligand>
</feature>
<dbReference type="EC" id="1.1.1.132" evidence="3 8"/>
<evidence type="ECO:0000313" key="13">
    <source>
        <dbReference type="EMBL" id="MCM2681229.1"/>
    </source>
</evidence>
<comment type="caution">
    <text evidence="13">The sequence shown here is derived from an EMBL/GenBank/DDBJ whole genome shotgun (WGS) entry which is preliminary data.</text>
</comment>
<evidence type="ECO:0000256" key="11">
    <source>
        <dbReference type="PIRSR" id="PIRSR500135-3"/>
    </source>
</evidence>
<feature type="binding site" description="in chain A" evidence="11">
    <location>
        <position position="11"/>
    </location>
    <ligand>
        <name>NAD(+)</name>
        <dbReference type="ChEBI" id="CHEBI:57540"/>
        <note>ligand shared between homodimeric partners</note>
    </ligand>
</feature>
<evidence type="ECO:0000256" key="1">
    <source>
        <dbReference type="ARBA" id="ARBA00005182"/>
    </source>
</evidence>
<gene>
    <name evidence="13" type="ORF">NAF29_16395</name>
</gene>
<dbReference type="Gene3D" id="1.20.5.170">
    <property type="match status" value="1"/>
</dbReference>
<feature type="binding site" description="in chain B" evidence="10">
    <location>
        <position position="259"/>
    </location>
    <ligand>
        <name>GDP-alpha-D-mannuronate</name>
        <dbReference type="ChEBI" id="CHEBI:84886"/>
        <note>ligand shared between homodimeric partners</note>
    </ligand>
</feature>
<evidence type="ECO:0000256" key="4">
    <source>
        <dbReference type="ARBA" id="ARBA00020994"/>
    </source>
</evidence>
<comment type="similarity">
    <text evidence="2 8">Belongs to the UDP-glucose/GDP-mannose dehydrogenase family.</text>
</comment>
<dbReference type="SUPFAM" id="SSF51735">
    <property type="entry name" value="NAD(P)-binding Rossmann-fold domains"/>
    <property type="match status" value="1"/>
</dbReference>
<feature type="binding site" description="in chain A" evidence="11">
    <location>
        <position position="35"/>
    </location>
    <ligand>
        <name>NAD(+)</name>
        <dbReference type="ChEBI" id="CHEBI:57540"/>
        <note>ligand shared between homodimeric partners</note>
    </ligand>
</feature>
<feature type="binding site" description="in chain B" evidence="11">
    <location>
        <position position="331"/>
    </location>
    <ligand>
        <name>NAD(+)</name>
        <dbReference type="ChEBI" id="CHEBI:57540"/>
        <note>ligand shared between homodimeric partners</note>
    </ligand>
</feature>